<evidence type="ECO:0000313" key="3">
    <source>
        <dbReference type="Proteomes" id="UP001215598"/>
    </source>
</evidence>
<feature type="compositionally biased region" description="Polar residues" evidence="1">
    <location>
        <begin position="105"/>
        <end position="131"/>
    </location>
</feature>
<feature type="compositionally biased region" description="Low complexity" evidence="1">
    <location>
        <begin position="141"/>
        <end position="159"/>
    </location>
</feature>
<reference evidence="2" key="1">
    <citation type="submission" date="2023-03" db="EMBL/GenBank/DDBJ databases">
        <title>Massive genome expansion in bonnet fungi (Mycena s.s.) driven by repeated elements and novel gene families across ecological guilds.</title>
        <authorList>
            <consortium name="Lawrence Berkeley National Laboratory"/>
            <person name="Harder C.B."/>
            <person name="Miyauchi S."/>
            <person name="Viragh M."/>
            <person name="Kuo A."/>
            <person name="Thoen E."/>
            <person name="Andreopoulos B."/>
            <person name="Lu D."/>
            <person name="Skrede I."/>
            <person name="Drula E."/>
            <person name="Henrissat B."/>
            <person name="Morin E."/>
            <person name="Kohler A."/>
            <person name="Barry K."/>
            <person name="LaButti K."/>
            <person name="Morin E."/>
            <person name="Salamov A."/>
            <person name="Lipzen A."/>
            <person name="Mereny Z."/>
            <person name="Hegedus B."/>
            <person name="Baldrian P."/>
            <person name="Stursova M."/>
            <person name="Weitz H."/>
            <person name="Taylor A."/>
            <person name="Grigoriev I.V."/>
            <person name="Nagy L.G."/>
            <person name="Martin F."/>
            <person name="Kauserud H."/>
        </authorList>
    </citation>
    <scope>NUCLEOTIDE SEQUENCE</scope>
    <source>
        <strain evidence="2">CBHHK182m</strain>
    </source>
</reference>
<dbReference type="EMBL" id="JARKIB010000127">
    <property type="protein sequence ID" value="KAJ7735331.1"/>
    <property type="molecule type" value="Genomic_DNA"/>
</dbReference>
<protein>
    <submittedName>
        <fullName evidence="2">Uncharacterized protein</fullName>
    </submittedName>
</protein>
<feature type="region of interest" description="Disordered" evidence="1">
    <location>
        <begin position="47"/>
        <end position="68"/>
    </location>
</feature>
<feature type="region of interest" description="Disordered" evidence="1">
    <location>
        <begin position="226"/>
        <end position="261"/>
    </location>
</feature>
<keyword evidence="3" id="KW-1185">Reference proteome</keyword>
<sequence length="381" mass="42541">MTRNTPTSRSLHYNYGAAAVKRWGHGTRSHLEILNRSTMHAASRRPHAQIHDGPHPNSANRRGGFEGVPHETRRWAPDADEVVVFWSQTPAALARRKQESRKQKTTNTRGSGWNGGENNQSIMLPSSSRESQCARPRSRARSTFSTRTSNTTVNTNSWNFPNNSLHCRPKGTTISGKSQVDPPPPREPSSSSPWCRRSHSHDRTPKSLSEAQGVMLCLCSTPSPLPLTAPSRTRAEPNIANELEGEVEDKDDERGPAYDTGHGPVQISIPSPLPPCFAITLVHKVGRSVLLLSHTTPAPPPLASDNTPNRSSSIPHRYFHFPLRAPLTMFALRKAHRRKSECEYEKCPVLHGPRVAHYARIPPKEKRHERVKSVRWIRPAP</sequence>
<accession>A0AAD7I6H5</accession>
<feature type="region of interest" description="Disordered" evidence="1">
    <location>
        <begin position="92"/>
        <end position="208"/>
    </location>
</feature>
<dbReference type="AlphaFoldDB" id="A0AAD7I6H5"/>
<proteinExistence type="predicted"/>
<comment type="caution">
    <text evidence="2">The sequence shown here is derived from an EMBL/GenBank/DDBJ whole genome shotgun (WGS) entry which is preliminary data.</text>
</comment>
<evidence type="ECO:0000256" key="1">
    <source>
        <dbReference type="SAM" id="MobiDB-lite"/>
    </source>
</evidence>
<dbReference type="Proteomes" id="UP001215598">
    <property type="component" value="Unassembled WGS sequence"/>
</dbReference>
<gene>
    <name evidence="2" type="ORF">B0H16DRAFT_1695658</name>
</gene>
<name>A0AAD7I6H5_9AGAR</name>
<evidence type="ECO:0000313" key="2">
    <source>
        <dbReference type="EMBL" id="KAJ7735331.1"/>
    </source>
</evidence>
<organism evidence="2 3">
    <name type="scientific">Mycena metata</name>
    <dbReference type="NCBI Taxonomy" id="1033252"/>
    <lineage>
        <taxon>Eukaryota</taxon>
        <taxon>Fungi</taxon>
        <taxon>Dikarya</taxon>
        <taxon>Basidiomycota</taxon>
        <taxon>Agaricomycotina</taxon>
        <taxon>Agaricomycetes</taxon>
        <taxon>Agaricomycetidae</taxon>
        <taxon>Agaricales</taxon>
        <taxon>Marasmiineae</taxon>
        <taxon>Mycenaceae</taxon>
        <taxon>Mycena</taxon>
    </lineage>
</organism>